<dbReference type="Gene3D" id="3.30.559.10">
    <property type="entry name" value="Chloramphenicol acetyltransferase-like domain"/>
    <property type="match status" value="1"/>
</dbReference>
<dbReference type="InterPro" id="IPR052058">
    <property type="entry name" value="Alcohol_O-acetyltransferase"/>
</dbReference>
<dbReference type="PANTHER" id="PTHR28037:SF1">
    <property type="entry name" value="ALCOHOL O-ACETYLTRANSFERASE 1-RELATED"/>
    <property type="match status" value="1"/>
</dbReference>
<protein>
    <recommendedName>
        <fullName evidence="4">Alcohol acetyltransferase</fullName>
    </recommendedName>
</protein>
<dbReference type="Gene3D" id="3.30.559.30">
    <property type="entry name" value="Nonribosomal peptide synthetase, condensation domain"/>
    <property type="match status" value="1"/>
</dbReference>
<evidence type="ECO:0000256" key="1">
    <source>
        <dbReference type="SAM" id="MobiDB-lite"/>
    </source>
</evidence>
<evidence type="ECO:0008006" key="4">
    <source>
        <dbReference type="Google" id="ProtNLM"/>
    </source>
</evidence>
<name>A0A8H5HK25_9AGAR</name>
<gene>
    <name evidence="2" type="ORF">D9615_001268</name>
</gene>
<proteinExistence type="predicted"/>
<dbReference type="Proteomes" id="UP000565441">
    <property type="component" value="Unassembled WGS sequence"/>
</dbReference>
<dbReference type="OrthoDB" id="3355480at2759"/>
<dbReference type="InterPro" id="IPR023213">
    <property type="entry name" value="CAT-like_dom_sf"/>
</dbReference>
<accession>A0A8H5HK25</accession>
<evidence type="ECO:0000313" key="3">
    <source>
        <dbReference type="Proteomes" id="UP000565441"/>
    </source>
</evidence>
<organism evidence="2 3">
    <name type="scientific">Tricholomella constricta</name>
    <dbReference type="NCBI Taxonomy" id="117010"/>
    <lineage>
        <taxon>Eukaryota</taxon>
        <taxon>Fungi</taxon>
        <taxon>Dikarya</taxon>
        <taxon>Basidiomycota</taxon>
        <taxon>Agaricomycotina</taxon>
        <taxon>Agaricomycetes</taxon>
        <taxon>Agaricomycetidae</taxon>
        <taxon>Agaricales</taxon>
        <taxon>Tricholomatineae</taxon>
        <taxon>Lyophyllaceae</taxon>
        <taxon>Tricholomella</taxon>
    </lineage>
</organism>
<evidence type="ECO:0000313" key="2">
    <source>
        <dbReference type="EMBL" id="KAF5384779.1"/>
    </source>
</evidence>
<reference evidence="2 3" key="1">
    <citation type="journal article" date="2020" name="ISME J.">
        <title>Uncovering the hidden diversity of litter-decomposition mechanisms in mushroom-forming fungi.</title>
        <authorList>
            <person name="Floudas D."/>
            <person name="Bentzer J."/>
            <person name="Ahren D."/>
            <person name="Johansson T."/>
            <person name="Persson P."/>
            <person name="Tunlid A."/>
        </authorList>
    </citation>
    <scope>NUCLEOTIDE SEQUENCE [LARGE SCALE GENOMIC DNA]</scope>
    <source>
        <strain evidence="2 3">CBS 661.87</strain>
    </source>
</reference>
<dbReference type="PANTHER" id="PTHR28037">
    <property type="entry name" value="ALCOHOL O-ACETYLTRANSFERASE 1-RELATED"/>
    <property type="match status" value="1"/>
</dbReference>
<keyword evidence="3" id="KW-1185">Reference proteome</keyword>
<dbReference type="EMBL" id="JAACJP010000004">
    <property type="protein sequence ID" value="KAF5384779.1"/>
    <property type="molecule type" value="Genomic_DNA"/>
</dbReference>
<dbReference type="AlphaFoldDB" id="A0A8H5HK25"/>
<comment type="caution">
    <text evidence="2">The sequence shown here is derived from an EMBL/GenBank/DDBJ whole genome shotgun (WGS) entry which is preliminary data.</text>
</comment>
<feature type="compositionally biased region" description="Basic and acidic residues" evidence="1">
    <location>
        <begin position="445"/>
        <end position="454"/>
    </location>
</feature>
<feature type="region of interest" description="Disordered" evidence="1">
    <location>
        <begin position="445"/>
        <end position="468"/>
    </location>
</feature>
<sequence>MYAHGPWMPEISPISASTMSNFEPLAQARWARPDVPLCLEQLDRCQNGCLAHKCQCATLDLINSASSQETLVELDGINQIERKMGDTELSYYLPARENGVNDMYLHLGCHAPPHILELERIRLVWAILRTRHPLLASKVKMSDYDDVYFVYVPPYSAENALDNAGNNLEYRTQTKDELIDSYLNGPRTLSNDRISYLIVSLPRDDKSNGTAVKCEFLICAAHFLGDGIALHQFANDFFGLLGSSMMSELAAILSVEWQARCGKLEDQAHLPSSLEDRLPSAKGNFGRVASRIDFQRNQEKFIGGHTFPRMSVSIDESRTKGLLKRCKARGVSISSALFAICNIAWAKTSGEKPELPTLMYSALNLRPYLMGNKAMSDSYWFVAIGYFNVVLPGFLPRSGELASTFWHRARSAKIQSTNAVKNPMIVSRSREMARERGIRAQAWAKEDDQKERGIWKAPPPAPKKSGPPSSALIGLSLLGNLDGIYKHAAFPDIKLETLTTGSRQREGGMLLFGYTFVGKLWLSLGYDENGFNKEVVERFWGNVLSCTDEFLIT</sequence>